<feature type="transmembrane region" description="Helical" evidence="1">
    <location>
        <begin position="54"/>
        <end position="74"/>
    </location>
</feature>
<reference evidence="2 3" key="1">
    <citation type="submission" date="2020-07" db="EMBL/GenBank/DDBJ databases">
        <title>Sequencing the genomes of 1000 actinobacteria strains.</title>
        <authorList>
            <person name="Klenk H.-P."/>
        </authorList>
    </citation>
    <scope>NUCLEOTIDE SEQUENCE [LARGE SCALE GENOMIC DNA]</scope>
    <source>
        <strain evidence="2 3">DSM 19663</strain>
    </source>
</reference>
<comment type="caution">
    <text evidence="2">The sequence shown here is derived from an EMBL/GenBank/DDBJ whole genome shotgun (WGS) entry which is preliminary data.</text>
</comment>
<name>A0A839E3F4_9MICO</name>
<keyword evidence="1" id="KW-0812">Transmembrane</keyword>
<evidence type="ECO:0008006" key="4">
    <source>
        <dbReference type="Google" id="ProtNLM"/>
    </source>
</evidence>
<protein>
    <recommendedName>
        <fullName evidence="4">Cardiolipin synthase N-terminal domain-containing protein</fullName>
    </recommendedName>
</protein>
<feature type="transmembrane region" description="Helical" evidence="1">
    <location>
        <begin position="20"/>
        <end position="42"/>
    </location>
</feature>
<dbReference type="EMBL" id="JACGWX010000001">
    <property type="protein sequence ID" value="MBA8847209.1"/>
    <property type="molecule type" value="Genomic_DNA"/>
</dbReference>
<organism evidence="2 3">
    <name type="scientific">Microcella alkalica</name>
    <dbReference type="NCBI Taxonomy" id="355930"/>
    <lineage>
        <taxon>Bacteria</taxon>
        <taxon>Bacillati</taxon>
        <taxon>Actinomycetota</taxon>
        <taxon>Actinomycetes</taxon>
        <taxon>Micrococcales</taxon>
        <taxon>Microbacteriaceae</taxon>
        <taxon>Microcella</taxon>
    </lineage>
</organism>
<evidence type="ECO:0000313" key="2">
    <source>
        <dbReference type="EMBL" id="MBA8847209.1"/>
    </source>
</evidence>
<keyword evidence="3" id="KW-1185">Reference proteome</keyword>
<evidence type="ECO:0000313" key="3">
    <source>
        <dbReference type="Proteomes" id="UP000585905"/>
    </source>
</evidence>
<gene>
    <name evidence="2" type="ORF">FHX53_000773</name>
</gene>
<dbReference type="Proteomes" id="UP000585905">
    <property type="component" value="Unassembled WGS sequence"/>
</dbReference>
<proteinExistence type="predicted"/>
<dbReference type="AlphaFoldDB" id="A0A839E3F4"/>
<keyword evidence="1" id="KW-0472">Membrane</keyword>
<keyword evidence="1" id="KW-1133">Transmembrane helix</keyword>
<dbReference type="RefSeq" id="WP_182490006.1">
    <property type="nucleotide sequence ID" value="NZ_BAAAOV010000005.1"/>
</dbReference>
<accession>A0A839E3F4</accession>
<sequence>MPGGELVNPVLPAFFDALFALVPLLVVLPLALLFVGALVSINRRRAAMTGLEELGWYAFVAFAQLIGPLVWFLLARERYDAVSAPSVPAASSALHESSIR</sequence>
<evidence type="ECO:0000256" key="1">
    <source>
        <dbReference type="SAM" id="Phobius"/>
    </source>
</evidence>